<dbReference type="Proteomes" id="UP001501175">
    <property type="component" value="Unassembled WGS sequence"/>
</dbReference>
<evidence type="ECO:0000256" key="1">
    <source>
        <dbReference type="ARBA" id="ARBA00022723"/>
    </source>
</evidence>
<dbReference type="Pfam" id="PF01231">
    <property type="entry name" value="IDO"/>
    <property type="match status" value="1"/>
</dbReference>
<evidence type="ECO:0008006" key="5">
    <source>
        <dbReference type="Google" id="ProtNLM"/>
    </source>
</evidence>
<dbReference type="PANTHER" id="PTHR28657">
    <property type="entry name" value="INDOLEAMINE 2,3-DIOXYGENASE"/>
    <property type="match status" value="1"/>
</dbReference>
<dbReference type="Gene3D" id="1.20.58.480">
    <property type="match status" value="1"/>
</dbReference>
<dbReference type="RefSeq" id="WP_345243980.1">
    <property type="nucleotide sequence ID" value="NZ_BAABHD010000028.1"/>
</dbReference>
<proteinExistence type="predicted"/>
<sequence>MIAHAPIRLADFQISPRTGFLPEQPVEEPLHANHAWYHLADNLPKLLPTGTIRQRIEALPAFVADTSHLEQTMRMLSYLGHAYLWGDKTYVPDRLPHNLSDAWVHVANQVGRPPILSYPSYCLYNYRLINPAQPPYLENVQIIQNFLGGVDEDWFILIHVDIEARAAQAIRAVPGLLEAAAQHHQQDIQSGLGEVLESLRQMNATMNRMPENCDPYIYYSRVRPYIFGTKNNPALPQGLIYEGHYDNHPQLFRGETGAQSAIVPTLDGLLGVSHQDDPLKEYLLEMRDYMVPAHRRFVEFVERNAQIRAVAKASTDMALKMVYNQCIEELFRFRAKHLEYAASYIHKQALQANNSNVVGTGGTPFMEYLAKHRDETKLAVM</sequence>
<protein>
    <recommendedName>
        <fullName evidence="5">Indoleamine 2,3-dioxygenase</fullName>
    </recommendedName>
</protein>
<keyword evidence="1" id="KW-0479">Metal-binding</keyword>
<gene>
    <name evidence="3" type="ORF">GCM10023189_25120</name>
</gene>
<organism evidence="3 4">
    <name type="scientific">Nibrella saemangeumensis</name>
    <dbReference type="NCBI Taxonomy" id="1084526"/>
    <lineage>
        <taxon>Bacteria</taxon>
        <taxon>Pseudomonadati</taxon>
        <taxon>Bacteroidota</taxon>
        <taxon>Cytophagia</taxon>
        <taxon>Cytophagales</taxon>
        <taxon>Spirosomataceae</taxon>
        <taxon>Nibrella</taxon>
    </lineage>
</organism>
<accession>A0ABP8MXV2</accession>
<evidence type="ECO:0000313" key="3">
    <source>
        <dbReference type="EMBL" id="GAA4456231.1"/>
    </source>
</evidence>
<dbReference type="EMBL" id="BAABHD010000028">
    <property type="protein sequence ID" value="GAA4456231.1"/>
    <property type="molecule type" value="Genomic_DNA"/>
</dbReference>
<keyword evidence="2" id="KW-0408">Iron</keyword>
<evidence type="ECO:0000313" key="4">
    <source>
        <dbReference type="Proteomes" id="UP001501175"/>
    </source>
</evidence>
<dbReference type="InterPro" id="IPR000898">
    <property type="entry name" value="Indolamine_dOase"/>
</dbReference>
<evidence type="ECO:0000256" key="2">
    <source>
        <dbReference type="ARBA" id="ARBA00023004"/>
    </source>
</evidence>
<dbReference type="InterPro" id="IPR037217">
    <property type="entry name" value="Trp/Indoleamine_2_3_dOase-like"/>
</dbReference>
<name>A0ABP8MXV2_9BACT</name>
<keyword evidence="4" id="KW-1185">Reference proteome</keyword>
<comment type="caution">
    <text evidence="3">The sequence shown here is derived from an EMBL/GenBank/DDBJ whole genome shotgun (WGS) entry which is preliminary data.</text>
</comment>
<dbReference type="PANTHER" id="PTHR28657:SF5">
    <property type="entry name" value="INDOLEAMINE 2,3-DIOXYGENASE"/>
    <property type="match status" value="1"/>
</dbReference>
<reference evidence="4" key="1">
    <citation type="journal article" date="2019" name="Int. J. Syst. Evol. Microbiol.">
        <title>The Global Catalogue of Microorganisms (GCM) 10K type strain sequencing project: providing services to taxonomists for standard genome sequencing and annotation.</title>
        <authorList>
            <consortium name="The Broad Institute Genomics Platform"/>
            <consortium name="The Broad Institute Genome Sequencing Center for Infectious Disease"/>
            <person name="Wu L."/>
            <person name="Ma J."/>
        </authorList>
    </citation>
    <scope>NUCLEOTIDE SEQUENCE [LARGE SCALE GENOMIC DNA]</scope>
    <source>
        <strain evidence="4">JCM 17927</strain>
    </source>
</reference>
<dbReference type="SUPFAM" id="SSF140959">
    <property type="entry name" value="Indolic compounds 2,3-dioxygenase-like"/>
    <property type="match status" value="1"/>
</dbReference>